<feature type="non-terminal residue" evidence="11">
    <location>
        <position position="1"/>
    </location>
</feature>
<keyword evidence="3" id="KW-0597">Phosphoprotein</keyword>
<feature type="domain" description="Histidine kinase" evidence="9">
    <location>
        <begin position="387"/>
        <end position="584"/>
    </location>
</feature>
<evidence type="ECO:0000256" key="6">
    <source>
        <dbReference type="ARBA" id="ARBA00022777"/>
    </source>
</evidence>
<dbReference type="Gene3D" id="1.20.5.1930">
    <property type="match status" value="1"/>
</dbReference>
<dbReference type="InterPro" id="IPR016380">
    <property type="entry name" value="Sig_transdc_His_kin_NarX/NarQ"/>
</dbReference>
<proteinExistence type="predicted"/>
<dbReference type="Gene3D" id="3.30.565.10">
    <property type="entry name" value="Histidine kinase-like ATPase, C-terminal domain"/>
    <property type="match status" value="1"/>
</dbReference>
<dbReference type="SUPFAM" id="SSF55781">
    <property type="entry name" value="GAF domain-like"/>
    <property type="match status" value="1"/>
</dbReference>
<keyword evidence="8" id="KW-0812">Transmembrane</keyword>
<dbReference type="InterPro" id="IPR003660">
    <property type="entry name" value="HAMP_dom"/>
</dbReference>
<keyword evidence="4" id="KW-0808">Transferase</keyword>
<feature type="domain" description="HAMP" evidence="10">
    <location>
        <begin position="157"/>
        <end position="209"/>
    </location>
</feature>
<dbReference type="CDD" id="cd16917">
    <property type="entry name" value="HATPase_UhpB-NarQ-NarX-like"/>
    <property type="match status" value="1"/>
</dbReference>
<keyword evidence="8" id="KW-0472">Membrane</keyword>
<feature type="transmembrane region" description="Helical" evidence="8">
    <location>
        <begin position="133"/>
        <end position="156"/>
    </location>
</feature>
<dbReference type="EC" id="2.7.13.3" evidence="2"/>
<dbReference type="PANTHER" id="PTHR24421">
    <property type="entry name" value="NITRATE/NITRITE SENSOR PROTEIN NARX-RELATED"/>
    <property type="match status" value="1"/>
</dbReference>
<dbReference type="AlphaFoldDB" id="A0A3B0YB85"/>
<dbReference type="PANTHER" id="PTHR24421:SF10">
    <property type="entry name" value="NITRATE_NITRITE SENSOR PROTEIN NARQ"/>
    <property type="match status" value="1"/>
</dbReference>
<accession>A0A3B0YB85</accession>
<evidence type="ECO:0000259" key="9">
    <source>
        <dbReference type="PROSITE" id="PS50109"/>
    </source>
</evidence>
<evidence type="ECO:0000259" key="10">
    <source>
        <dbReference type="PROSITE" id="PS50885"/>
    </source>
</evidence>
<dbReference type="GO" id="GO:0005524">
    <property type="term" value="F:ATP binding"/>
    <property type="evidence" value="ECO:0007669"/>
    <property type="project" value="UniProtKB-KW"/>
</dbReference>
<organism evidence="11">
    <name type="scientific">hydrothermal vent metagenome</name>
    <dbReference type="NCBI Taxonomy" id="652676"/>
    <lineage>
        <taxon>unclassified sequences</taxon>
        <taxon>metagenomes</taxon>
        <taxon>ecological metagenomes</taxon>
    </lineage>
</organism>
<keyword evidence="7" id="KW-0067">ATP-binding</keyword>
<dbReference type="InterPro" id="IPR003594">
    <property type="entry name" value="HATPase_dom"/>
</dbReference>
<reference evidence="11" key="1">
    <citation type="submission" date="2018-06" db="EMBL/GenBank/DDBJ databases">
        <authorList>
            <person name="Zhirakovskaya E."/>
        </authorList>
    </citation>
    <scope>NUCLEOTIDE SEQUENCE</scope>
</reference>
<keyword evidence="5" id="KW-0547">Nucleotide-binding</keyword>
<dbReference type="SUPFAM" id="SSF55874">
    <property type="entry name" value="ATPase domain of HSP90 chaperone/DNA topoisomerase II/histidine kinase"/>
    <property type="match status" value="1"/>
</dbReference>
<dbReference type="PIRSF" id="PIRSF003167">
    <property type="entry name" value="STHK_NarX/NarQ"/>
    <property type="match status" value="1"/>
</dbReference>
<dbReference type="Gene3D" id="1.10.8.500">
    <property type="entry name" value="HAMP domain in histidine kinase"/>
    <property type="match status" value="1"/>
</dbReference>
<dbReference type="PROSITE" id="PS50885">
    <property type="entry name" value="HAMP"/>
    <property type="match status" value="1"/>
</dbReference>
<dbReference type="GO" id="GO:0000155">
    <property type="term" value="F:phosphorelay sensor kinase activity"/>
    <property type="evidence" value="ECO:0007669"/>
    <property type="project" value="InterPro"/>
</dbReference>
<dbReference type="SMART" id="SM00387">
    <property type="entry name" value="HATPase_c"/>
    <property type="match status" value="1"/>
</dbReference>
<keyword evidence="8" id="KW-1133">Transmembrane helix</keyword>
<gene>
    <name evidence="11" type="ORF">MNBD_GAMMA10-1680</name>
</gene>
<dbReference type="GO" id="GO:0016020">
    <property type="term" value="C:membrane"/>
    <property type="evidence" value="ECO:0007669"/>
    <property type="project" value="InterPro"/>
</dbReference>
<dbReference type="PROSITE" id="PS50109">
    <property type="entry name" value="HIS_KIN"/>
    <property type="match status" value="1"/>
</dbReference>
<dbReference type="InterPro" id="IPR050482">
    <property type="entry name" value="Sensor_HK_TwoCompSys"/>
</dbReference>
<dbReference type="InterPro" id="IPR011712">
    <property type="entry name" value="Sig_transdc_His_kin_sub3_dim/P"/>
</dbReference>
<dbReference type="Pfam" id="PF02518">
    <property type="entry name" value="HATPase_c"/>
    <property type="match status" value="1"/>
</dbReference>
<evidence type="ECO:0000313" key="11">
    <source>
        <dbReference type="EMBL" id="VAW72572.1"/>
    </source>
</evidence>
<dbReference type="EMBL" id="UOFJ01000674">
    <property type="protein sequence ID" value="VAW72572.1"/>
    <property type="molecule type" value="Genomic_DNA"/>
</dbReference>
<comment type="catalytic activity">
    <reaction evidence="1">
        <text>ATP + protein L-histidine = ADP + protein N-phospho-L-histidine.</text>
        <dbReference type="EC" id="2.7.13.3"/>
    </reaction>
</comment>
<dbReference type="SMART" id="SM00304">
    <property type="entry name" value="HAMP"/>
    <property type="match status" value="1"/>
</dbReference>
<sequence>GALRMRAYRLASSLVYESPDDQHWQKTKKIIDEFKQNLQHPDLVGILPENLQHPLRASYSAINQQWTGEIQPLFEIYLEGIEDSASDNSTGISEGAVINLRNRYFQVVLNFVENIDRLIDQLKKSSESKIQELRVYLFFALTLTVILVTTALILVYRRVHYPVQQLLKAAKLARKRDFSYRTDYMNNDEPGQLCQAFNSMAEDLSKIYNELEDRVQLQTVNLKQSNRSIELLYTVVKRLNEAPFPQTTFAAILKDIEKLLDARHGVICLNNQAQTDTTMFPPTLITSKAISHLCKYTNWQKYLKDGKIQRPDLQANDNEIPAVFCLPISDQNQQYGVLIIELKQNTPIALWQQQLLESIAGHIATAMRLSQQAVEVRRLALMQERSVIARELHDSLAQSLTFMKIQVSRLQSILKNTEANSEANDVLLALKEGLNSAYRELRELLTTFRLKIDGNDFNDALKKTVVEFNERSKTRIKSINQLNNNDLTPNEEIHILQIIREALSNIVQHSDASTAHLALGFTHTDDIQLTIEDNGRGLSTATFPAHHYGLSIMKARARTLNAEFNITSTPHSGTKIELFFPSQQARPSKQTNSLENT</sequence>
<dbReference type="InterPro" id="IPR029016">
    <property type="entry name" value="GAF-like_dom_sf"/>
</dbReference>
<dbReference type="InterPro" id="IPR036890">
    <property type="entry name" value="HATPase_C_sf"/>
</dbReference>
<dbReference type="InterPro" id="IPR042295">
    <property type="entry name" value="NarX-like_N_sf"/>
</dbReference>
<evidence type="ECO:0000256" key="1">
    <source>
        <dbReference type="ARBA" id="ARBA00000085"/>
    </source>
</evidence>
<dbReference type="InterPro" id="IPR005467">
    <property type="entry name" value="His_kinase_dom"/>
</dbReference>
<evidence type="ECO:0000256" key="7">
    <source>
        <dbReference type="ARBA" id="ARBA00022840"/>
    </source>
</evidence>
<dbReference type="CDD" id="cd06225">
    <property type="entry name" value="HAMP"/>
    <property type="match status" value="1"/>
</dbReference>
<name>A0A3B0YB85_9ZZZZ</name>
<dbReference type="Gene3D" id="3.30.450.40">
    <property type="match status" value="1"/>
</dbReference>
<protein>
    <recommendedName>
        <fullName evidence="2">histidine kinase</fullName>
        <ecNumber evidence="2">2.7.13.3</ecNumber>
    </recommendedName>
</protein>
<dbReference type="Pfam" id="PF07730">
    <property type="entry name" value="HisKA_3"/>
    <property type="match status" value="1"/>
</dbReference>
<evidence type="ECO:0000256" key="5">
    <source>
        <dbReference type="ARBA" id="ARBA00022741"/>
    </source>
</evidence>
<evidence type="ECO:0000256" key="4">
    <source>
        <dbReference type="ARBA" id="ARBA00022679"/>
    </source>
</evidence>
<evidence type="ECO:0000256" key="2">
    <source>
        <dbReference type="ARBA" id="ARBA00012438"/>
    </source>
</evidence>
<dbReference type="GO" id="GO:0046983">
    <property type="term" value="F:protein dimerization activity"/>
    <property type="evidence" value="ECO:0007669"/>
    <property type="project" value="InterPro"/>
</dbReference>
<evidence type="ECO:0000256" key="3">
    <source>
        <dbReference type="ARBA" id="ARBA00022553"/>
    </source>
</evidence>
<evidence type="ECO:0000256" key="8">
    <source>
        <dbReference type="SAM" id="Phobius"/>
    </source>
</evidence>
<dbReference type="SUPFAM" id="SSF158472">
    <property type="entry name" value="HAMP domain-like"/>
    <property type="match status" value="1"/>
</dbReference>
<keyword evidence="6" id="KW-0418">Kinase</keyword>
<dbReference type="Gene3D" id="1.20.120.960">
    <property type="entry name" value="Histidine kinase NarX, sensor domain"/>
    <property type="match status" value="1"/>
</dbReference>